<accession>A0ACB8RH66</accession>
<gene>
    <name evidence="1" type="ORF">FA95DRAFT_409007</name>
</gene>
<evidence type="ECO:0000313" key="2">
    <source>
        <dbReference type="Proteomes" id="UP000814033"/>
    </source>
</evidence>
<organism evidence="1 2">
    <name type="scientific">Auriscalpium vulgare</name>
    <dbReference type="NCBI Taxonomy" id="40419"/>
    <lineage>
        <taxon>Eukaryota</taxon>
        <taxon>Fungi</taxon>
        <taxon>Dikarya</taxon>
        <taxon>Basidiomycota</taxon>
        <taxon>Agaricomycotina</taxon>
        <taxon>Agaricomycetes</taxon>
        <taxon>Russulales</taxon>
        <taxon>Auriscalpiaceae</taxon>
        <taxon>Auriscalpium</taxon>
    </lineage>
</organism>
<reference evidence="1" key="2">
    <citation type="journal article" date="2022" name="New Phytol.">
        <title>Evolutionary transition to the ectomycorrhizal habit in the genomes of a hyperdiverse lineage of mushroom-forming fungi.</title>
        <authorList>
            <person name="Looney B."/>
            <person name="Miyauchi S."/>
            <person name="Morin E."/>
            <person name="Drula E."/>
            <person name="Courty P.E."/>
            <person name="Kohler A."/>
            <person name="Kuo A."/>
            <person name="LaButti K."/>
            <person name="Pangilinan J."/>
            <person name="Lipzen A."/>
            <person name="Riley R."/>
            <person name="Andreopoulos W."/>
            <person name="He G."/>
            <person name="Johnson J."/>
            <person name="Nolan M."/>
            <person name="Tritt A."/>
            <person name="Barry K.W."/>
            <person name="Grigoriev I.V."/>
            <person name="Nagy L.G."/>
            <person name="Hibbett D."/>
            <person name="Henrissat B."/>
            <person name="Matheny P.B."/>
            <person name="Labbe J."/>
            <person name="Martin F.M."/>
        </authorList>
    </citation>
    <scope>NUCLEOTIDE SEQUENCE</scope>
    <source>
        <strain evidence="1">FP105234-sp</strain>
    </source>
</reference>
<sequence>MASLFKRLYLVFYPPQPEPTSSPLKFGILGAAAIAPIALILPVKNHADAVVHAIAARDQKRADAFAKKHSIAKAYGGPTAYQELLDDPEIDVVYNPLPNSLHYEWTMKALAAGKHVLLEKPSADTAEETRRMFDYAEKKGLVLLEAFHYRFHPATRRTKEIVDSGELGAITHIETKMAIPRGFVKDNDIRMSYGLGGGCLMDMGCYTLSISRYFAGADPLRVVTASADTSSAFPRIDIGTTATLAFPPLSSAPSAASPDATPSEITTTMTTQYRLAPRLGFIPQFPQVYVRAVGTRGEVSLFNFPGPWLYHYITVKTTDENGVTKTRTEKAYGDDGWTTYRHQLEAFIDKVRGRTPDHWYDAQDSVSNLQWIERIYEATGLGSRPESTAQIATD</sequence>
<proteinExistence type="predicted"/>
<evidence type="ECO:0000313" key="1">
    <source>
        <dbReference type="EMBL" id="KAI0043357.1"/>
    </source>
</evidence>
<protein>
    <submittedName>
        <fullName evidence="1">NAD(P)-binding protein</fullName>
    </submittedName>
</protein>
<comment type="caution">
    <text evidence="1">The sequence shown here is derived from an EMBL/GenBank/DDBJ whole genome shotgun (WGS) entry which is preliminary data.</text>
</comment>
<keyword evidence="2" id="KW-1185">Reference proteome</keyword>
<dbReference type="Proteomes" id="UP000814033">
    <property type="component" value="Unassembled WGS sequence"/>
</dbReference>
<dbReference type="EMBL" id="MU276022">
    <property type="protein sequence ID" value="KAI0043357.1"/>
    <property type="molecule type" value="Genomic_DNA"/>
</dbReference>
<reference evidence="1" key="1">
    <citation type="submission" date="2021-02" db="EMBL/GenBank/DDBJ databases">
        <authorList>
            <consortium name="DOE Joint Genome Institute"/>
            <person name="Ahrendt S."/>
            <person name="Looney B.P."/>
            <person name="Miyauchi S."/>
            <person name="Morin E."/>
            <person name="Drula E."/>
            <person name="Courty P.E."/>
            <person name="Chicoki N."/>
            <person name="Fauchery L."/>
            <person name="Kohler A."/>
            <person name="Kuo A."/>
            <person name="Labutti K."/>
            <person name="Pangilinan J."/>
            <person name="Lipzen A."/>
            <person name="Riley R."/>
            <person name="Andreopoulos W."/>
            <person name="He G."/>
            <person name="Johnson J."/>
            <person name="Barry K.W."/>
            <person name="Grigoriev I.V."/>
            <person name="Nagy L."/>
            <person name="Hibbett D."/>
            <person name="Henrissat B."/>
            <person name="Matheny P.B."/>
            <person name="Labbe J."/>
            <person name="Martin F."/>
        </authorList>
    </citation>
    <scope>NUCLEOTIDE SEQUENCE</scope>
    <source>
        <strain evidence="1">FP105234-sp</strain>
    </source>
</reference>
<name>A0ACB8RH66_9AGAM</name>